<dbReference type="eggNOG" id="COG0671">
    <property type="taxonomic scope" value="Bacteria"/>
</dbReference>
<evidence type="ECO:0000313" key="3">
    <source>
        <dbReference type="EMBL" id="KHD73815.1"/>
    </source>
</evidence>
<proteinExistence type="predicted"/>
<sequence>MPRFRRFFGVVVATALTLTVPSVLAPAPARADAARPNSVVAWHAHAQATIYDTARQSPNAAARSFAMVQGAVYDAVNAISGTPYEPYLIAPRAHRGDSVPAAVAAAAHHVLLSLFPAQADALRARYAEELAEIPDGRAKRGGIAVGEATAAAMIAERAGDGAFDTSVTWPVGTAPGEYRLTPPGFVQTGAWYAFLKPFVVRDPSRYRVAGPPSLTSAEYARQLNEVKALGSATSTVRTPGQTEAAIWWDDYDMVEWDFRRVLATSRRLSDLQTARLFAQTDMATVDALISCYQQKRRWSLWRPVTAIPLADTDGNPATVADPSWQPLRVTAPSAEWPSGHTCYTSATMVSFRTFFGRDDVPFHAYSPASGTTRYFTSFAAAQAEVQLARIWAGVHYREAAVLGDRLGTAVTKEVLRGFARPVRR</sequence>
<reference evidence="3 4" key="1">
    <citation type="submission" date="2014-10" db="EMBL/GenBank/DDBJ databases">
        <title>Draft genome sequence of Actinoplanes utahensis NRRL 12052.</title>
        <authorList>
            <person name="Velasco-Bucheli B."/>
            <person name="del Cerro C."/>
            <person name="Hormigo D."/>
            <person name="Garcia J.L."/>
            <person name="Acebal C."/>
            <person name="Arroyo M."/>
            <person name="de la Mata I."/>
        </authorList>
    </citation>
    <scope>NUCLEOTIDE SEQUENCE [LARGE SCALE GENOMIC DNA]</scope>
    <source>
        <strain evidence="3 4">NRRL 12052</strain>
    </source>
</reference>
<comment type="caution">
    <text evidence="3">The sequence shown here is derived from an EMBL/GenBank/DDBJ whole genome shotgun (WGS) entry which is preliminary data.</text>
</comment>
<feature type="chain" id="PRO_5039449396" evidence="1">
    <location>
        <begin position="26"/>
        <end position="424"/>
    </location>
</feature>
<dbReference type="InterPro" id="IPR000326">
    <property type="entry name" value="PAP2/HPO"/>
</dbReference>
<feature type="signal peptide" evidence="1">
    <location>
        <begin position="1"/>
        <end position="25"/>
    </location>
</feature>
<feature type="domain" description="Phosphatidic acid phosphatase type 2/haloperoxidase" evidence="2">
    <location>
        <begin position="295"/>
        <end position="416"/>
    </location>
</feature>
<evidence type="ECO:0000256" key="1">
    <source>
        <dbReference type="SAM" id="SignalP"/>
    </source>
</evidence>
<dbReference type="CDD" id="cd03398">
    <property type="entry name" value="PAP2_haloperoxidase"/>
    <property type="match status" value="1"/>
</dbReference>
<dbReference type="Gene3D" id="1.10.606.20">
    <property type="match status" value="1"/>
</dbReference>
<dbReference type="PANTHER" id="PTHR34599">
    <property type="entry name" value="PEROXIDASE-RELATED"/>
    <property type="match status" value="1"/>
</dbReference>
<dbReference type="SUPFAM" id="SSF48317">
    <property type="entry name" value="Acid phosphatase/Vanadium-dependent haloperoxidase"/>
    <property type="match status" value="1"/>
</dbReference>
<dbReference type="InterPro" id="IPR052559">
    <property type="entry name" value="V-haloperoxidase"/>
</dbReference>
<dbReference type="InterPro" id="IPR036938">
    <property type="entry name" value="PAP2/HPO_sf"/>
</dbReference>
<dbReference type="STRING" id="1869.MB27_32770"/>
<accession>A0A0A6UCR6</accession>
<dbReference type="EMBL" id="JRTT01000128">
    <property type="protein sequence ID" value="KHD73815.1"/>
    <property type="molecule type" value="Genomic_DNA"/>
</dbReference>
<protein>
    <submittedName>
        <fullName evidence="3">PA-phosphatase</fullName>
    </submittedName>
</protein>
<name>A0A0A6UCR6_ACTUT</name>
<evidence type="ECO:0000313" key="4">
    <source>
        <dbReference type="Proteomes" id="UP000054537"/>
    </source>
</evidence>
<keyword evidence="4" id="KW-1185">Reference proteome</keyword>
<dbReference type="AlphaFoldDB" id="A0A0A6UCR6"/>
<evidence type="ECO:0000259" key="2">
    <source>
        <dbReference type="Pfam" id="PF01569"/>
    </source>
</evidence>
<dbReference type="RefSeq" id="WP_043531170.1">
    <property type="nucleotide sequence ID" value="NZ_BAABKU010000001.1"/>
</dbReference>
<dbReference type="PANTHER" id="PTHR34599:SF1">
    <property type="entry name" value="PHOSPHATIDIC ACID PHOSPHATASE TYPE 2_HALOPEROXIDASE DOMAIN-CONTAINING PROTEIN"/>
    <property type="match status" value="1"/>
</dbReference>
<dbReference type="Proteomes" id="UP000054537">
    <property type="component" value="Unassembled WGS sequence"/>
</dbReference>
<organism evidence="3 4">
    <name type="scientific">Actinoplanes utahensis</name>
    <dbReference type="NCBI Taxonomy" id="1869"/>
    <lineage>
        <taxon>Bacteria</taxon>
        <taxon>Bacillati</taxon>
        <taxon>Actinomycetota</taxon>
        <taxon>Actinomycetes</taxon>
        <taxon>Micromonosporales</taxon>
        <taxon>Micromonosporaceae</taxon>
        <taxon>Actinoplanes</taxon>
    </lineage>
</organism>
<keyword evidence="1" id="KW-0732">Signal</keyword>
<gene>
    <name evidence="3" type="ORF">MB27_32770</name>
</gene>
<dbReference type="OrthoDB" id="103227at2"/>
<dbReference type="Pfam" id="PF01569">
    <property type="entry name" value="PAP2"/>
    <property type="match status" value="1"/>
</dbReference>